<name>A0ABP9MTE5_9FLAO</name>
<reference evidence="2" key="1">
    <citation type="journal article" date="2019" name="Int. J. Syst. Evol. Microbiol.">
        <title>The Global Catalogue of Microorganisms (GCM) 10K type strain sequencing project: providing services to taxonomists for standard genome sequencing and annotation.</title>
        <authorList>
            <consortium name="The Broad Institute Genomics Platform"/>
            <consortium name="The Broad Institute Genome Sequencing Center for Infectious Disease"/>
            <person name="Wu L."/>
            <person name="Ma J."/>
        </authorList>
    </citation>
    <scope>NUCLEOTIDE SEQUENCE [LARGE SCALE GENOMIC DNA]</scope>
    <source>
        <strain evidence="2">JCM 18019</strain>
    </source>
</reference>
<gene>
    <name evidence="1" type="ORF">GCM10023210_41600</name>
</gene>
<accession>A0ABP9MTE5</accession>
<dbReference type="Proteomes" id="UP001500353">
    <property type="component" value="Unassembled WGS sequence"/>
</dbReference>
<organism evidence="1 2">
    <name type="scientific">Chryseobacterium ginsengisoli</name>
    <dbReference type="NCBI Taxonomy" id="363853"/>
    <lineage>
        <taxon>Bacteria</taxon>
        <taxon>Pseudomonadati</taxon>
        <taxon>Bacteroidota</taxon>
        <taxon>Flavobacteriia</taxon>
        <taxon>Flavobacteriales</taxon>
        <taxon>Weeksellaceae</taxon>
        <taxon>Chryseobacterium group</taxon>
        <taxon>Chryseobacterium</taxon>
    </lineage>
</organism>
<keyword evidence="2" id="KW-1185">Reference proteome</keyword>
<dbReference type="EMBL" id="BAABHX010000010">
    <property type="protein sequence ID" value="GAA5101607.1"/>
    <property type="molecule type" value="Genomic_DNA"/>
</dbReference>
<evidence type="ECO:0000313" key="2">
    <source>
        <dbReference type="Proteomes" id="UP001500353"/>
    </source>
</evidence>
<comment type="caution">
    <text evidence="1">The sequence shown here is derived from an EMBL/GenBank/DDBJ whole genome shotgun (WGS) entry which is preliminary data.</text>
</comment>
<protein>
    <submittedName>
        <fullName evidence="1">Uncharacterized protein</fullName>
    </submittedName>
</protein>
<sequence length="64" mass="7603">MNFVNQVKHQILFDNTLISHSKKLNLAAKFTFHFLFQLKKNSYLRLVITNNKAYYYGIFNSKMG</sequence>
<evidence type="ECO:0000313" key="1">
    <source>
        <dbReference type="EMBL" id="GAA5101607.1"/>
    </source>
</evidence>
<proteinExistence type="predicted"/>